<dbReference type="AlphaFoldDB" id="B9R7D5"/>
<gene>
    <name evidence="2" type="ORF">RCOM_1590760</name>
</gene>
<dbReference type="Proteomes" id="UP000008311">
    <property type="component" value="Unassembled WGS sequence"/>
</dbReference>
<evidence type="ECO:0000313" key="2">
    <source>
        <dbReference type="EMBL" id="EEF52415.1"/>
    </source>
</evidence>
<evidence type="ECO:0000313" key="3">
    <source>
        <dbReference type="Proteomes" id="UP000008311"/>
    </source>
</evidence>
<organism evidence="2 3">
    <name type="scientific">Ricinus communis</name>
    <name type="common">Castor bean</name>
    <dbReference type="NCBI Taxonomy" id="3988"/>
    <lineage>
        <taxon>Eukaryota</taxon>
        <taxon>Viridiplantae</taxon>
        <taxon>Streptophyta</taxon>
        <taxon>Embryophyta</taxon>
        <taxon>Tracheophyta</taxon>
        <taxon>Spermatophyta</taxon>
        <taxon>Magnoliopsida</taxon>
        <taxon>eudicotyledons</taxon>
        <taxon>Gunneridae</taxon>
        <taxon>Pentapetalae</taxon>
        <taxon>rosids</taxon>
        <taxon>fabids</taxon>
        <taxon>Malpighiales</taxon>
        <taxon>Euphorbiaceae</taxon>
        <taxon>Acalyphoideae</taxon>
        <taxon>Acalypheae</taxon>
        <taxon>Ricinus</taxon>
    </lineage>
</organism>
<reference evidence="3" key="1">
    <citation type="journal article" date="2010" name="Nat. Biotechnol.">
        <title>Draft genome sequence of the oilseed species Ricinus communis.</title>
        <authorList>
            <person name="Chan A.P."/>
            <person name="Crabtree J."/>
            <person name="Zhao Q."/>
            <person name="Lorenzi H."/>
            <person name="Orvis J."/>
            <person name="Puiu D."/>
            <person name="Melake-Berhan A."/>
            <person name="Jones K.M."/>
            <person name="Redman J."/>
            <person name="Chen G."/>
            <person name="Cahoon E.B."/>
            <person name="Gedil M."/>
            <person name="Stanke M."/>
            <person name="Haas B.J."/>
            <person name="Wortman J.R."/>
            <person name="Fraser-Liggett C.M."/>
            <person name="Ravel J."/>
            <person name="Rabinowicz P.D."/>
        </authorList>
    </citation>
    <scope>NUCLEOTIDE SEQUENCE [LARGE SCALE GENOMIC DNA]</scope>
    <source>
        <strain evidence="3">cv. Hale</strain>
    </source>
</reference>
<feature type="signal peptide" evidence="1">
    <location>
        <begin position="1"/>
        <end position="25"/>
    </location>
</feature>
<evidence type="ECO:0000256" key="1">
    <source>
        <dbReference type="SAM" id="SignalP"/>
    </source>
</evidence>
<protein>
    <submittedName>
        <fullName evidence="2">Uncharacterized protein</fullName>
    </submittedName>
</protein>
<keyword evidence="1" id="KW-0732">Signal</keyword>
<name>B9R7D5_RICCO</name>
<keyword evidence="3" id="KW-1185">Reference proteome</keyword>
<sequence length="70" mass="7300">MPSNPSVASLLELSLLLMLATSSDTLSKDGLAANRVKRLIGSLDVPDHPWAKLTLTGLFALLSVAQVLGA</sequence>
<proteinExistence type="predicted"/>
<feature type="chain" id="PRO_5002890769" evidence="1">
    <location>
        <begin position="26"/>
        <end position="70"/>
    </location>
</feature>
<dbReference type="EMBL" id="EQ973772">
    <property type="protein sequence ID" value="EEF52415.1"/>
    <property type="molecule type" value="Genomic_DNA"/>
</dbReference>
<dbReference type="InParanoid" id="B9R7D5"/>
<accession>B9R7D5</accession>